<evidence type="ECO:0000259" key="1">
    <source>
        <dbReference type="Pfam" id="PF19313"/>
    </source>
</evidence>
<organism evidence="2 3">
    <name type="scientific">Paraglaciecola psychrophila 170</name>
    <dbReference type="NCBI Taxonomy" id="1129794"/>
    <lineage>
        <taxon>Bacteria</taxon>
        <taxon>Pseudomonadati</taxon>
        <taxon>Pseudomonadota</taxon>
        <taxon>Gammaproteobacteria</taxon>
        <taxon>Alteromonadales</taxon>
        <taxon>Alteromonadaceae</taxon>
        <taxon>Paraglaciecola</taxon>
    </lineage>
</organism>
<dbReference type="EMBL" id="CP003837">
    <property type="protein sequence ID" value="AGH44990.1"/>
    <property type="molecule type" value="Genomic_DNA"/>
</dbReference>
<proteinExistence type="predicted"/>
<dbReference type="KEGG" id="gps:C427_2881"/>
<keyword evidence="3" id="KW-1185">Reference proteome</keyword>
<dbReference type="STRING" id="1129794.C427_2881"/>
<dbReference type="AlphaFoldDB" id="K7ALS3"/>
<dbReference type="SUPFAM" id="SSF49344">
    <property type="entry name" value="CBD9-like"/>
    <property type="match status" value="1"/>
</dbReference>
<name>K7ALS3_9ALTE</name>
<accession>K7ALS3</accession>
<sequence length="725" mass="83137">MCAFNAHSQDMIIDGVLDENQWQLTLTLTKSYQVLPQTLVRDDNQFSYRLLTTDKGIYLGLTAKTQKALRVRTQENDSIFSNDHFQVMLDMKNNEQQSYVFAINHQGNYFDGIYDVDKVLDLDWDTQWDYKVTTNDNSWVAEVFIPWSAMSFGIEDQNQFGVYVSRFDESSNATYASEPANPQMNSFFQRFSKYSSRVLNQTSFDLFPYVSFNQDFLNTRNSESVGAEVFWQPSKGQRLSATLNPDFGQVESDELVVNFSAIENFFSEKRPFFNHNQSLFEVTGPETLTLVHSPRIGGNNFYDEAHQSELHSALKYTLNSANYDVGVLSAFEKPTTRGDGRDFLALRGQYSFGASKVGLSLNHVNTPNIDRQATVLSSDIHYAITDNTSLNLGIIKANIKQYNKTEADIGWWLTGSSDIAGQHTHEFSMFSYGEHLQLNDIGFVKRVNRKQFEYQYQYQIPNVASTLIRDITFALETEIKTNFQHEKLPHVIGAAAELLTQDEFEYGLSIEMISSGFDDLVTRGNLALWLPSSQILELEVASAEYLWGQYEFELALGTEGWNGYFYDMQTSIAQQLNQDFNVSFTVSQYHSNSWVDWDQDNMISEFSFTEQGVELSMDYQIDANQELRIKFEAVIGKANNLNTYVIQADGSVQRLHKSEDFAFGENTFQLRYKYSFSKLTALYLSYGFGGEYEDELAKFGKRNLYTRAIKSKNAHNLFGKIRLHF</sequence>
<evidence type="ECO:0000313" key="2">
    <source>
        <dbReference type="EMBL" id="AGH44990.1"/>
    </source>
</evidence>
<protein>
    <recommendedName>
        <fullName evidence="1">DUF5916 domain-containing protein</fullName>
    </recommendedName>
</protein>
<dbReference type="HOGENOM" id="CLU_022024_0_0_6"/>
<reference evidence="2 3" key="1">
    <citation type="journal article" date="2013" name="Genome Announc.">
        <title>Complete Genome Sequence of Glaciecola psychrophila Strain 170T.</title>
        <authorList>
            <person name="Yin J."/>
            <person name="Chen J."/>
            <person name="Liu G."/>
            <person name="Yu Y."/>
            <person name="Song L."/>
            <person name="Wang X."/>
            <person name="Qu X."/>
        </authorList>
    </citation>
    <scope>NUCLEOTIDE SEQUENCE [LARGE SCALE GENOMIC DNA]</scope>
    <source>
        <strain evidence="2 3">170</strain>
    </source>
</reference>
<feature type="domain" description="DUF5916" evidence="1">
    <location>
        <begin position="205"/>
        <end position="305"/>
    </location>
</feature>
<dbReference type="InterPro" id="IPR045670">
    <property type="entry name" value="DUF5916"/>
</dbReference>
<gene>
    <name evidence="2" type="ORF">C427_2881</name>
</gene>
<dbReference type="eggNOG" id="COG2091">
    <property type="taxonomic scope" value="Bacteria"/>
</dbReference>
<dbReference type="PATRIC" id="fig|1129794.4.peg.2866"/>
<evidence type="ECO:0000313" key="3">
    <source>
        <dbReference type="Proteomes" id="UP000011864"/>
    </source>
</evidence>
<dbReference type="Gene3D" id="2.60.40.1190">
    <property type="match status" value="1"/>
</dbReference>
<feature type="domain" description="DUF5916" evidence="1">
    <location>
        <begin position="371"/>
        <end position="686"/>
    </location>
</feature>
<dbReference type="Pfam" id="PF19313">
    <property type="entry name" value="DUF5916"/>
    <property type="match status" value="2"/>
</dbReference>
<dbReference type="Proteomes" id="UP000011864">
    <property type="component" value="Chromosome"/>
</dbReference>
<dbReference type="OrthoDB" id="9786766at2"/>